<dbReference type="EMBL" id="PYFT01000001">
    <property type="protein sequence ID" value="PSR54703.1"/>
    <property type="molecule type" value="Genomic_DNA"/>
</dbReference>
<comment type="caution">
    <text evidence="1">The sequence shown here is derived from an EMBL/GenBank/DDBJ whole genome shotgun (WGS) entry which is preliminary data.</text>
</comment>
<organism evidence="1 2">
    <name type="scientific">Adhaeribacter arboris</name>
    <dbReference type="NCBI Taxonomy" id="2072846"/>
    <lineage>
        <taxon>Bacteria</taxon>
        <taxon>Pseudomonadati</taxon>
        <taxon>Bacteroidota</taxon>
        <taxon>Cytophagia</taxon>
        <taxon>Cytophagales</taxon>
        <taxon>Hymenobacteraceae</taxon>
        <taxon>Adhaeribacter</taxon>
    </lineage>
</organism>
<accession>A0A2T2YGS5</accession>
<gene>
    <name evidence="1" type="ORF">AHMF7605_14895</name>
</gene>
<dbReference type="AlphaFoldDB" id="A0A2T2YGS5"/>
<proteinExistence type="predicted"/>
<dbReference type="Proteomes" id="UP000240357">
    <property type="component" value="Unassembled WGS sequence"/>
</dbReference>
<evidence type="ECO:0000313" key="1">
    <source>
        <dbReference type="EMBL" id="PSR54703.1"/>
    </source>
</evidence>
<name>A0A2T2YGS5_9BACT</name>
<protein>
    <submittedName>
        <fullName evidence="1">Uncharacterized protein</fullName>
    </submittedName>
</protein>
<reference evidence="1 2" key="1">
    <citation type="submission" date="2018-03" db="EMBL/GenBank/DDBJ databases">
        <title>Adhaeribacter sp. HMF7605 Genome sequencing and assembly.</title>
        <authorList>
            <person name="Kang H."/>
            <person name="Kang J."/>
            <person name="Cha I."/>
            <person name="Kim H."/>
            <person name="Joh K."/>
        </authorList>
    </citation>
    <scope>NUCLEOTIDE SEQUENCE [LARGE SCALE GENOMIC DNA]</scope>
    <source>
        <strain evidence="1 2">HMF7605</strain>
    </source>
</reference>
<sequence>MNNSGAEIIRMTKSAIEKLPELDNLIDKAIEPIKDYTDTLGDLASPVKAFLSIASLRRRIALKAFLTNYANSLSNGYEIDKDEITKLENYFSKSENIQFVSEIIENGIQAKSIKCSSI</sequence>
<keyword evidence="2" id="KW-1185">Reference proteome</keyword>
<evidence type="ECO:0000313" key="2">
    <source>
        <dbReference type="Proteomes" id="UP000240357"/>
    </source>
</evidence>
<dbReference type="RefSeq" id="WP_106930619.1">
    <property type="nucleotide sequence ID" value="NZ_PYFT01000001.1"/>
</dbReference>